<dbReference type="PANTHER" id="PTHR43639">
    <property type="entry name" value="OXIDOREDUCTASE, SHORT-CHAIN DEHYDROGENASE/REDUCTASE FAMILY (AFU_ORTHOLOGUE AFUA_5G02870)"/>
    <property type="match status" value="1"/>
</dbReference>
<sequence length="246" mass="26698">MDMKLQGKVALVTGAAKRLGRFIALELGKQGCHVAVHYRKSEKEASETAETLRALGVKAEIFKADLTDEEQVKAMMDAVAQTFGQLDILVNNAAVFLRTPFYQTDAATWRSIMDANLTSVFLCSRYAASLLGEGEGGVIVNISDTAAFSPWSAFLPYCVSKAGVIALTLGLAKVLAPKVRVNCVALGTILPPEDYDENWRREMSAKTLLKRLGTPEEVTQAVLFCITCDYLTGAVIPLDGGRFLRS</sequence>
<comment type="caution">
    <text evidence="4">The sequence shown here is derived from an EMBL/GenBank/DDBJ whole genome shotgun (WGS) entry which is preliminary data.</text>
</comment>
<keyword evidence="2" id="KW-0560">Oxidoreductase</keyword>
<dbReference type="PANTHER" id="PTHR43639:SF1">
    <property type="entry name" value="SHORT-CHAIN DEHYDROGENASE_REDUCTASE FAMILY PROTEIN"/>
    <property type="match status" value="1"/>
</dbReference>
<dbReference type="Pfam" id="PF00106">
    <property type="entry name" value="adh_short"/>
    <property type="match status" value="1"/>
</dbReference>
<reference evidence="4 5" key="1">
    <citation type="submission" date="2022-08" db="EMBL/GenBank/DDBJ databases">
        <title>Bacterial and archaeal communities from various locations to study Microbial Dark Matter (Phase II).</title>
        <authorList>
            <person name="Stepanauskas R."/>
        </authorList>
    </citation>
    <scope>NUCLEOTIDE SEQUENCE [LARGE SCALE GENOMIC DNA]</scope>
    <source>
        <strain evidence="4 5">PD1</strain>
    </source>
</reference>
<proteinExistence type="inferred from homology"/>
<evidence type="ECO:0000256" key="1">
    <source>
        <dbReference type="ARBA" id="ARBA00006484"/>
    </source>
</evidence>
<name>A0ABT2ET60_9BACT</name>
<comment type="similarity">
    <text evidence="1 3">Belongs to the short-chain dehydrogenases/reductases (SDR) family.</text>
</comment>
<dbReference type="EMBL" id="JANUCP010000009">
    <property type="protein sequence ID" value="MCS3921155.1"/>
    <property type="molecule type" value="Genomic_DNA"/>
</dbReference>
<gene>
    <name evidence="4" type="ORF">M2350_003596</name>
</gene>
<dbReference type="Proteomes" id="UP001204798">
    <property type="component" value="Unassembled WGS sequence"/>
</dbReference>
<organism evidence="4 5">
    <name type="scientific">Candidatus Fervidibacter sacchari</name>
    <dbReference type="NCBI Taxonomy" id="1448929"/>
    <lineage>
        <taxon>Bacteria</taxon>
        <taxon>Candidatus Fervidibacterota</taxon>
        <taxon>Candidatus Fervidibacter</taxon>
    </lineage>
</organism>
<dbReference type="PRINTS" id="PR00081">
    <property type="entry name" value="GDHRDH"/>
</dbReference>
<evidence type="ECO:0000313" key="5">
    <source>
        <dbReference type="Proteomes" id="UP001204798"/>
    </source>
</evidence>
<keyword evidence="5" id="KW-1185">Reference proteome</keyword>
<evidence type="ECO:0000256" key="3">
    <source>
        <dbReference type="RuleBase" id="RU000363"/>
    </source>
</evidence>
<evidence type="ECO:0000313" key="4">
    <source>
        <dbReference type="EMBL" id="MCS3921155.1"/>
    </source>
</evidence>
<protein>
    <submittedName>
        <fullName evidence="4">NAD(P)-dependent dehydrogenase (Short-subunit alcohol dehydrogenase family)</fullName>
    </submittedName>
</protein>
<dbReference type="SUPFAM" id="SSF51735">
    <property type="entry name" value="NAD(P)-binding Rossmann-fold domains"/>
    <property type="match status" value="1"/>
</dbReference>
<dbReference type="RefSeq" id="WP_259102033.1">
    <property type="nucleotide sequence ID" value="NZ_CP130454.1"/>
</dbReference>
<dbReference type="Gene3D" id="3.40.50.720">
    <property type="entry name" value="NAD(P)-binding Rossmann-like Domain"/>
    <property type="match status" value="1"/>
</dbReference>
<dbReference type="PROSITE" id="PS00061">
    <property type="entry name" value="ADH_SHORT"/>
    <property type="match status" value="1"/>
</dbReference>
<dbReference type="PRINTS" id="PR00080">
    <property type="entry name" value="SDRFAMILY"/>
</dbReference>
<evidence type="ECO:0000256" key="2">
    <source>
        <dbReference type="ARBA" id="ARBA00023002"/>
    </source>
</evidence>
<dbReference type="InterPro" id="IPR020904">
    <property type="entry name" value="Sc_DH/Rdtase_CS"/>
</dbReference>
<dbReference type="InterPro" id="IPR002347">
    <property type="entry name" value="SDR_fam"/>
</dbReference>
<dbReference type="InterPro" id="IPR036291">
    <property type="entry name" value="NAD(P)-bd_dom_sf"/>
</dbReference>
<accession>A0ABT2ET60</accession>